<accession>A0AAX6FAQ2</accession>
<dbReference type="AlphaFoldDB" id="A0AAX6FAQ2"/>
<reference evidence="1" key="1">
    <citation type="journal article" date="2023" name="GigaByte">
        <title>Genome assembly of the bearded iris, Iris pallida Lam.</title>
        <authorList>
            <person name="Bruccoleri R.E."/>
            <person name="Oakeley E.J."/>
            <person name="Faust A.M.E."/>
            <person name="Altorfer M."/>
            <person name="Dessus-Babus S."/>
            <person name="Burckhardt D."/>
            <person name="Oertli M."/>
            <person name="Naumann U."/>
            <person name="Petersen F."/>
            <person name="Wong J."/>
        </authorList>
    </citation>
    <scope>NUCLEOTIDE SEQUENCE</scope>
    <source>
        <strain evidence="1">GSM-AAB239-AS_SAM_17_03QT</strain>
    </source>
</reference>
<keyword evidence="2" id="KW-1185">Reference proteome</keyword>
<name>A0AAX6FAQ2_IRIPA</name>
<comment type="caution">
    <text evidence="1">The sequence shown here is derived from an EMBL/GenBank/DDBJ whole genome shotgun (WGS) entry which is preliminary data.</text>
</comment>
<protein>
    <submittedName>
        <fullName evidence="1">Disease resistance protein isoform X1</fullName>
    </submittedName>
</protein>
<evidence type="ECO:0000313" key="1">
    <source>
        <dbReference type="EMBL" id="KAJ6813412.1"/>
    </source>
</evidence>
<evidence type="ECO:0000313" key="2">
    <source>
        <dbReference type="Proteomes" id="UP001140949"/>
    </source>
</evidence>
<sequence>MKGICCTLGKSFPPLRILFLNSSCNIPDTSNFLRDAKCSKPSGVVDKLLQLSIVNWARSFIAPLSISRYLNPAKRTSRKCCSRGNPPLKYISSSKIVHCRICRTTRPCNPSSAATVSCASSNFSNDRLMRFWDSPLEPVYGSKLNFEKPEPERVNLRKLRWLGKELKSVVGGGGPSN</sequence>
<dbReference type="EMBL" id="JANAVB010030419">
    <property type="protein sequence ID" value="KAJ6813412.1"/>
    <property type="molecule type" value="Genomic_DNA"/>
</dbReference>
<proteinExistence type="predicted"/>
<dbReference type="Proteomes" id="UP001140949">
    <property type="component" value="Unassembled WGS sequence"/>
</dbReference>
<gene>
    <name evidence="1" type="ORF">M6B38_143975</name>
</gene>
<reference evidence="1" key="2">
    <citation type="submission" date="2023-04" db="EMBL/GenBank/DDBJ databases">
        <authorList>
            <person name="Bruccoleri R.E."/>
            <person name="Oakeley E.J."/>
            <person name="Faust A.-M."/>
            <person name="Dessus-Babus S."/>
            <person name="Altorfer M."/>
            <person name="Burckhardt D."/>
            <person name="Oertli M."/>
            <person name="Naumann U."/>
            <person name="Petersen F."/>
            <person name="Wong J."/>
        </authorList>
    </citation>
    <scope>NUCLEOTIDE SEQUENCE</scope>
    <source>
        <strain evidence="1">GSM-AAB239-AS_SAM_17_03QT</strain>
        <tissue evidence="1">Leaf</tissue>
    </source>
</reference>
<organism evidence="1 2">
    <name type="scientific">Iris pallida</name>
    <name type="common">Sweet iris</name>
    <dbReference type="NCBI Taxonomy" id="29817"/>
    <lineage>
        <taxon>Eukaryota</taxon>
        <taxon>Viridiplantae</taxon>
        <taxon>Streptophyta</taxon>
        <taxon>Embryophyta</taxon>
        <taxon>Tracheophyta</taxon>
        <taxon>Spermatophyta</taxon>
        <taxon>Magnoliopsida</taxon>
        <taxon>Liliopsida</taxon>
        <taxon>Asparagales</taxon>
        <taxon>Iridaceae</taxon>
        <taxon>Iridoideae</taxon>
        <taxon>Irideae</taxon>
        <taxon>Iris</taxon>
    </lineage>
</organism>